<evidence type="ECO:0000313" key="2">
    <source>
        <dbReference type="Proteomes" id="UP000289340"/>
    </source>
</evidence>
<protein>
    <submittedName>
        <fullName evidence="1">Uncharacterized protein</fullName>
    </submittedName>
</protein>
<comment type="caution">
    <text evidence="1">The sequence shown here is derived from an EMBL/GenBank/DDBJ whole genome shotgun (WGS) entry which is preliminary data.</text>
</comment>
<sequence>MKILPVPFVIHIPSSKQKNWVFCTVSHNILNRVLESVSSLLLPPCISMSLANFKSSINFRVCKIIPIILHAF</sequence>
<dbReference type="EMBL" id="QZWG01000015">
    <property type="protein sequence ID" value="RZB65931.1"/>
    <property type="molecule type" value="Genomic_DNA"/>
</dbReference>
<proteinExistence type="predicted"/>
<dbReference type="Proteomes" id="UP000289340">
    <property type="component" value="Chromosome 15"/>
</dbReference>
<evidence type="ECO:0000313" key="1">
    <source>
        <dbReference type="EMBL" id="RZB65931.1"/>
    </source>
</evidence>
<name>A0A445GXE4_GLYSO</name>
<accession>A0A445GXE4</accession>
<reference evidence="1 2" key="1">
    <citation type="submission" date="2018-09" db="EMBL/GenBank/DDBJ databases">
        <title>A high-quality reference genome of wild soybean provides a powerful tool to mine soybean genomes.</title>
        <authorList>
            <person name="Xie M."/>
            <person name="Chung C.Y.L."/>
            <person name="Li M.-W."/>
            <person name="Wong F.-L."/>
            <person name="Chan T.-F."/>
            <person name="Lam H.-M."/>
        </authorList>
    </citation>
    <scope>NUCLEOTIDE SEQUENCE [LARGE SCALE GENOMIC DNA]</scope>
    <source>
        <strain evidence="2">cv. W05</strain>
        <tissue evidence="1">Hypocotyl of etiolated seedlings</tissue>
    </source>
</reference>
<organism evidence="1 2">
    <name type="scientific">Glycine soja</name>
    <name type="common">Wild soybean</name>
    <dbReference type="NCBI Taxonomy" id="3848"/>
    <lineage>
        <taxon>Eukaryota</taxon>
        <taxon>Viridiplantae</taxon>
        <taxon>Streptophyta</taxon>
        <taxon>Embryophyta</taxon>
        <taxon>Tracheophyta</taxon>
        <taxon>Spermatophyta</taxon>
        <taxon>Magnoliopsida</taxon>
        <taxon>eudicotyledons</taxon>
        <taxon>Gunneridae</taxon>
        <taxon>Pentapetalae</taxon>
        <taxon>rosids</taxon>
        <taxon>fabids</taxon>
        <taxon>Fabales</taxon>
        <taxon>Fabaceae</taxon>
        <taxon>Papilionoideae</taxon>
        <taxon>50 kb inversion clade</taxon>
        <taxon>NPAAA clade</taxon>
        <taxon>indigoferoid/millettioid clade</taxon>
        <taxon>Phaseoleae</taxon>
        <taxon>Glycine</taxon>
        <taxon>Glycine subgen. Soja</taxon>
    </lineage>
</organism>
<gene>
    <name evidence="1" type="ORF">D0Y65_041833</name>
</gene>
<dbReference type="AlphaFoldDB" id="A0A445GXE4"/>
<keyword evidence="2" id="KW-1185">Reference proteome</keyword>